<evidence type="ECO:0000256" key="16">
    <source>
        <dbReference type="ARBA" id="ARBA00023264"/>
    </source>
</evidence>
<evidence type="ECO:0000256" key="18">
    <source>
        <dbReference type="NCBIfam" id="TIGR00560"/>
    </source>
</evidence>
<evidence type="ECO:0000256" key="13">
    <source>
        <dbReference type="ARBA" id="ARBA00023098"/>
    </source>
</evidence>
<dbReference type="EMBL" id="FOPI01000025">
    <property type="protein sequence ID" value="SFG47619.1"/>
    <property type="molecule type" value="Genomic_DNA"/>
</dbReference>
<evidence type="ECO:0000256" key="3">
    <source>
        <dbReference type="ARBA" id="ARBA00005042"/>
    </source>
</evidence>
<dbReference type="InterPro" id="IPR000462">
    <property type="entry name" value="CDP-OH_P_trans"/>
</dbReference>
<dbReference type="RefSeq" id="WP_014073287.1">
    <property type="nucleotide sequence ID" value="NZ_AYYL01000020.1"/>
</dbReference>
<feature type="transmembrane region" description="Helical" evidence="20">
    <location>
        <begin position="79"/>
        <end position="95"/>
    </location>
</feature>
<dbReference type="PANTHER" id="PTHR14269:SF62">
    <property type="entry name" value="CDP-DIACYLGLYCEROL--GLYCEROL-3-PHOSPHATE 3-PHOSPHATIDYLTRANSFERASE 1, CHLOROPLASTIC"/>
    <property type="match status" value="1"/>
</dbReference>
<gene>
    <name evidence="21" type="ORF">SAMN02910432_01525</name>
</gene>
<evidence type="ECO:0000256" key="10">
    <source>
        <dbReference type="ARBA" id="ARBA00022679"/>
    </source>
</evidence>
<reference evidence="22" key="1">
    <citation type="submission" date="2016-10" db="EMBL/GenBank/DDBJ databases">
        <authorList>
            <person name="Varghese N."/>
            <person name="Submissions S."/>
        </authorList>
    </citation>
    <scope>NUCLEOTIDE SEQUENCE [LARGE SCALE GENOMIC DNA]</scope>
    <source>
        <strain evidence="22">DSM 20403</strain>
    </source>
</reference>
<evidence type="ECO:0000256" key="14">
    <source>
        <dbReference type="ARBA" id="ARBA00023136"/>
    </source>
</evidence>
<dbReference type="UniPathway" id="UPA00084">
    <property type="reaction ID" value="UER00503"/>
</dbReference>
<feature type="transmembrane region" description="Helical" evidence="20">
    <location>
        <begin position="40"/>
        <end position="58"/>
    </location>
</feature>
<name>A0A1I2S7C5_9LACO</name>
<evidence type="ECO:0000256" key="1">
    <source>
        <dbReference type="ARBA" id="ARBA00003973"/>
    </source>
</evidence>
<accession>A0A1I2S7C5</accession>
<keyword evidence="14 20" id="KW-0472">Membrane</keyword>
<evidence type="ECO:0000256" key="6">
    <source>
        <dbReference type="ARBA" id="ARBA00013170"/>
    </source>
</evidence>
<keyword evidence="12 20" id="KW-1133">Transmembrane helix</keyword>
<dbReference type="InterPro" id="IPR048254">
    <property type="entry name" value="CDP_ALCOHOL_P_TRANSF_CS"/>
</dbReference>
<evidence type="ECO:0000256" key="4">
    <source>
        <dbReference type="ARBA" id="ARBA00005189"/>
    </source>
</evidence>
<sequence>MNLPNKLTVIRILLIPLFMLVLLLPLDWGSIMVAGTSIPVTQFIGAVIFACASITDFADGQIARRNKLVTNFGKFADPLADKMIVMTAFVILVQMGKVPAWVAAIIVCRELAVTGLRLIVVENDGEVIAAKMPGKIKTFTQMFSIIFLYLNDVFFTNIHFPIGEVLLYICLFFTVYSGIDYFWNSRAVFEDSFSK</sequence>
<dbReference type="Pfam" id="PF01066">
    <property type="entry name" value="CDP-OH_P_transf"/>
    <property type="match status" value="1"/>
</dbReference>
<dbReference type="Gene3D" id="1.20.120.1760">
    <property type="match status" value="1"/>
</dbReference>
<comment type="pathway">
    <text evidence="3">Phospholipid metabolism; phosphatidylglycerol biosynthesis; phosphatidylglycerol from CDP-diacylglycerol: step 1/2.</text>
</comment>
<dbReference type="GO" id="GO:0008444">
    <property type="term" value="F:CDP-diacylglycerol-glycerol-3-phosphate 3-phosphatidyltransferase activity"/>
    <property type="evidence" value="ECO:0007669"/>
    <property type="project" value="UniProtKB-UniRule"/>
</dbReference>
<dbReference type="EC" id="2.7.8.5" evidence="6 18"/>
<dbReference type="InterPro" id="IPR050324">
    <property type="entry name" value="CDP-alcohol_PTase-I"/>
</dbReference>
<feature type="transmembrane region" description="Helical" evidence="20">
    <location>
        <begin position="12"/>
        <end position="34"/>
    </location>
</feature>
<evidence type="ECO:0000256" key="5">
    <source>
        <dbReference type="ARBA" id="ARBA00010441"/>
    </source>
</evidence>
<keyword evidence="15" id="KW-0594">Phospholipid biosynthesis</keyword>
<evidence type="ECO:0000256" key="8">
    <source>
        <dbReference type="ARBA" id="ARBA00022475"/>
    </source>
</evidence>
<keyword evidence="13" id="KW-0443">Lipid metabolism</keyword>
<comment type="pathway">
    <text evidence="4">Lipid metabolism.</text>
</comment>
<evidence type="ECO:0000256" key="17">
    <source>
        <dbReference type="ARBA" id="ARBA00048586"/>
    </source>
</evidence>
<evidence type="ECO:0000256" key="7">
    <source>
        <dbReference type="ARBA" id="ARBA00014944"/>
    </source>
</evidence>
<keyword evidence="11 20" id="KW-0812">Transmembrane</keyword>
<dbReference type="NCBIfam" id="TIGR00560">
    <property type="entry name" value="pgsA"/>
    <property type="match status" value="1"/>
</dbReference>
<dbReference type="InterPro" id="IPR004570">
    <property type="entry name" value="Phosphatidylglycerol_P_synth"/>
</dbReference>
<evidence type="ECO:0000256" key="12">
    <source>
        <dbReference type="ARBA" id="ARBA00022989"/>
    </source>
</evidence>
<proteinExistence type="inferred from homology"/>
<dbReference type="FunFam" id="1.20.120.1760:FF:000004">
    <property type="entry name" value="CDP-diacylglycerol--glycerol-3-phosphate 3-phosphatidyltransferase"/>
    <property type="match status" value="1"/>
</dbReference>
<dbReference type="GO" id="GO:0005886">
    <property type="term" value="C:plasma membrane"/>
    <property type="evidence" value="ECO:0007669"/>
    <property type="project" value="UniProtKB-SubCell"/>
</dbReference>
<dbReference type="GO" id="GO:0006655">
    <property type="term" value="P:phosphatidylglycerol biosynthetic process"/>
    <property type="evidence" value="ECO:0007669"/>
    <property type="project" value="UniProtKB-UniPathway"/>
</dbReference>
<organism evidence="21 22">
    <name type="scientific">Ligilactobacillus ruminis DSM 20403 = NBRC 102161</name>
    <dbReference type="NCBI Taxonomy" id="1423798"/>
    <lineage>
        <taxon>Bacteria</taxon>
        <taxon>Bacillati</taxon>
        <taxon>Bacillota</taxon>
        <taxon>Bacilli</taxon>
        <taxon>Lactobacillales</taxon>
        <taxon>Lactobacillaceae</taxon>
        <taxon>Ligilactobacillus</taxon>
    </lineage>
</organism>
<dbReference type="PANTHER" id="PTHR14269">
    <property type="entry name" value="CDP-DIACYLGLYCEROL--GLYCEROL-3-PHOSPHATE 3-PHOSPHATIDYLTRANSFERASE-RELATED"/>
    <property type="match status" value="1"/>
</dbReference>
<comment type="catalytic activity">
    <reaction evidence="17">
        <text>a CDP-1,2-diacyl-sn-glycerol + sn-glycerol 3-phosphate = a 1,2-diacyl-sn-glycero-3-phospho-(1'-sn-glycero-3'-phosphate) + CMP + H(+)</text>
        <dbReference type="Rhea" id="RHEA:12593"/>
        <dbReference type="ChEBI" id="CHEBI:15378"/>
        <dbReference type="ChEBI" id="CHEBI:57597"/>
        <dbReference type="ChEBI" id="CHEBI:58332"/>
        <dbReference type="ChEBI" id="CHEBI:60110"/>
        <dbReference type="ChEBI" id="CHEBI:60377"/>
        <dbReference type="EC" id="2.7.8.5"/>
    </reaction>
</comment>
<evidence type="ECO:0000256" key="19">
    <source>
        <dbReference type="RuleBase" id="RU003750"/>
    </source>
</evidence>
<evidence type="ECO:0000256" key="20">
    <source>
        <dbReference type="SAM" id="Phobius"/>
    </source>
</evidence>
<dbReference type="InterPro" id="IPR043130">
    <property type="entry name" value="CDP-OH_PTrfase_TM_dom"/>
</dbReference>
<dbReference type="PROSITE" id="PS00379">
    <property type="entry name" value="CDP_ALCOHOL_P_TRANSF"/>
    <property type="match status" value="1"/>
</dbReference>
<evidence type="ECO:0000256" key="9">
    <source>
        <dbReference type="ARBA" id="ARBA00022516"/>
    </source>
</evidence>
<comment type="function">
    <text evidence="1">This protein catalyzes the committed step to the synthesis of the acidic phospholipids.</text>
</comment>
<protein>
    <recommendedName>
        <fullName evidence="7 18">CDP-diacylglycerol--glycerol-3-phosphate 3-phosphatidyltransferase</fullName>
        <ecNumber evidence="6 18">2.7.8.5</ecNumber>
    </recommendedName>
</protein>
<dbReference type="GeneID" id="29801739"/>
<keyword evidence="9" id="KW-0444">Lipid biosynthesis</keyword>
<evidence type="ECO:0000256" key="11">
    <source>
        <dbReference type="ARBA" id="ARBA00022692"/>
    </source>
</evidence>
<keyword evidence="16" id="KW-1208">Phospholipid metabolism</keyword>
<dbReference type="Proteomes" id="UP000182635">
    <property type="component" value="Unassembled WGS sequence"/>
</dbReference>
<dbReference type="OrthoDB" id="9796672at2"/>
<comment type="similarity">
    <text evidence="5 19">Belongs to the CDP-alcohol phosphatidyltransferase class-I family.</text>
</comment>
<evidence type="ECO:0000313" key="21">
    <source>
        <dbReference type="EMBL" id="SFG47619.1"/>
    </source>
</evidence>
<feature type="transmembrane region" description="Helical" evidence="20">
    <location>
        <begin position="166"/>
        <end position="183"/>
    </location>
</feature>
<keyword evidence="8" id="KW-1003">Cell membrane</keyword>
<dbReference type="PIRSF" id="PIRSF000847">
    <property type="entry name" value="Phos_ph_gly_syn"/>
    <property type="match status" value="1"/>
</dbReference>
<keyword evidence="10 19" id="KW-0808">Transferase</keyword>
<evidence type="ECO:0000256" key="2">
    <source>
        <dbReference type="ARBA" id="ARBA00004651"/>
    </source>
</evidence>
<evidence type="ECO:0000256" key="15">
    <source>
        <dbReference type="ARBA" id="ARBA00023209"/>
    </source>
</evidence>
<dbReference type="AlphaFoldDB" id="A0A1I2S7C5"/>
<comment type="subcellular location">
    <subcellularLocation>
        <location evidence="2">Cell membrane</location>
        <topology evidence="2">Multi-pass membrane protein</topology>
    </subcellularLocation>
</comment>
<evidence type="ECO:0000313" key="22">
    <source>
        <dbReference type="Proteomes" id="UP000182635"/>
    </source>
</evidence>